<organism evidence="1 2">
    <name type="scientific">Stieleria bergensis</name>
    <dbReference type="NCBI Taxonomy" id="2528025"/>
    <lineage>
        <taxon>Bacteria</taxon>
        <taxon>Pseudomonadati</taxon>
        <taxon>Planctomycetota</taxon>
        <taxon>Planctomycetia</taxon>
        <taxon>Pirellulales</taxon>
        <taxon>Pirellulaceae</taxon>
        <taxon>Stieleria</taxon>
    </lineage>
</organism>
<name>A0A517SVG6_9BACT</name>
<evidence type="ECO:0008006" key="3">
    <source>
        <dbReference type="Google" id="ProtNLM"/>
    </source>
</evidence>
<dbReference type="SUPFAM" id="SSF54427">
    <property type="entry name" value="NTF2-like"/>
    <property type="match status" value="1"/>
</dbReference>
<dbReference type="OrthoDB" id="838356at2"/>
<protein>
    <recommendedName>
        <fullName evidence="3">SnoaL-like domain-containing protein</fullName>
    </recommendedName>
</protein>
<keyword evidence="2" id="KW-1185">Reference proteome</keyword>
<evidence type="ECO:0000313" key="1">
    <source>
        <dbReference type="EMBL" id="QDT60127.1"/>
    </source>
</evidence>
<reference evidence="1 2" key="1">
    <citation type="submission" date="2019-02" db="EMBL/GenBank/DDBJ databases">
        <title>Deep-cultivation of Planctomycetes and their phenomic and genomic characterization uncovers novel biology.</title>
        <authorList>
            <person name="Wiegand S."/>
            <person name="Jogler M."/>
            <person name="Boedeker C."/>
            <person name="Pinto D."/>
            <person name="Vollmers J."/>
            <person name="Rivas-Marin E."/>
            <person name="Kohn T."/>
            <person name="Peeters S.H."/>
            <person name="Heuer A."/>
            <person name="Rast P."/>
            <person name="Oberbeckmann S."/>
            <person name="Bunk B."/>
            <person name="Jeske O."/>
            <person name="Meyerdierks A."/>
            <person name="Storesund J.E."/>
            <person name="Kallscheuer N."/>
            <person name="Luecker S."/>
            <person name="Lage O.M."/>
            <person name="Pohl T."/>
            <person name="Merkel B.J."/>
            <person name="Hornburger P."/>
            <person name="Mueller R.-W."/>
            <person name="Bruemmer F."/>
            <person name="Labrenz M."/>
            <person name="Spormann A.M."/>
            <person name="Op den Camp H."/>
            <person name="Overmann J."/>
            <person name="Amann R."/>
            <person name="Jetten M.S.M."/>
            <person name="Mascher T."/>
            <person name="Medema M.H."/>
            <person name="Devos D.P."/>
            <person name="Kaster A.-K."/>
            <person name="Ovreas L."/>
            <person name="Rohde M."/>
            <person name="Galperin M.Y."/>
            <person name="Jogler C."/>
        </authorList>
    </citation>
    <scope>NUCLEOTIDE SEQUENCE [LARGE SCALE GENOMIC DNA]</scope>
    <source>
        <strain evidence="1 2">SV_7m_r</strain>
    </source>
</reference>
<dbReference type="RefSeq" id="WP_145272436.1">
    <property type="nucleotide sequence ID" value="NZ_CP036272.1"/>
</dbReference>
<dbReference type="InterPro" id="IPR032710">
    <property type="entry name" value="NTF2-like_dom_sf"/>
</dbReference>
<dbReference type="Gene3D" id="3.10.450.50">
    <property type="match status" value="1"/>
</dbReference>
<sequence length="187" mass="20811">MSQLVRGLCWGLLVVASQSMLSHGLLGQAMFCQADEPETKSTKSLAELNAYWAEVSRSVGEGDFEGYTATCHTEGVLVSGVKQTSYPLTQALQRWKSGFDATRAKRMKASVQFRFSQRLHDDTTAHETGIFRYTSTGEGDEEVVQYVNFEGLLRKTATGWKIVMEYQKSMASEEDWNALSEPDSASE</sequence>
<gene>
    <name evidence="1" type="ORF">SV7mr_26440</name>
</gene>
<evidence type="ECO:0000313" key="2">
    <source>
        <dbReference type="Proteomes" id="UP000315003"/>
    </source>
</evidence>
<dbReference type="EMBL" id="CP036272">
    <property type="protein sequence ID" value="QDT60127.1"/>
    <property type="molecule type" value="Genomic_DNA"/>
</dbReference>
<accession>A0A517SVG6</accession>
<dbReference type="Proteomes" id="UP000315003">
    <property type="component" value="Chromosome"/>
</dbReference>
<proteinExistence type="predicted"/>
<dbReference type="AlphaFoldDB" id="A0A517SVG6"/>